<dbReference type="InterPro" id="IPR004752">
    <property type="entry name" value="AmpG_permease/AT-1"/>
</dbReference>
<evidence type="ECO:0000256" key="4">
    <source>
        <dbReference type="ARBA" id="ARBA00022989"/>
    </source>
</evidence>
<dbReference type="PANTHER" id="PTHR12778">
    <property type="entry name" value="SOLUTE CARRIER FAMILY 33 ACETYL-COA TRANSPORTER -RELATED"/>
    <property type="match status" value="1"/>
</dbReference>
<keyword evidence="5" id="KW-0472">Membrane</keyword>
<protein>
    <submittedName>
        <fullName evidence="6">Muropeptide transporter</fullName>
    </submittedName>
</protein>
<evidence type="ECO:0000313" key="7">
    <source>
        <dbReference type="Proteomes" id="UP000254765"/>
    </source>
</evidence>
<evidence type="ECO:0000256" key="2">
    <source>
        <dbReference type="ARBA" id="ARBA00022448"/>
    </source>
</evidence>
<evidence type="ECO:0000256" key="5">
    <source>
        <dbReference type="ARBA" id="ARBA00023136"/>
    </source>
</evidence>
<comment type="subcellular location">
    <subcellularLocation>
        <location evidence="1">Membrane</location>
        <topology evidence="1">Multi-pass membrane protein</topology>
    </subcellularLocation>
</comment>
<dbReference type="AlphaFoldDB" id="A0A380AQ22"/>
<sequence>MSKHYLNIFTQRNSAILLLLGFASGLPLALTSGTLQAWMTVENIDLKTIGIFSLVARPTSSNSSGRRSWTAIPRRFSGGGAVGC</sequence>
<evidence type="ECO:0000256" key="3">
    <source>
        <dbReference type="ARBA" id="ARBA00022692"/>
    </source>
</evidence>
<dbReference type="Proteomes" id="UP000254765">
    <property type="component" value="Unassembled WGS sequence"/>
</dbReference>
<keyword evidence="3" id="KW-0812">Transmembrane</keyword>
<proteinExistence type="predicted"/>
<keyword evidence="4" id="KW-1133">Transmembrane helix</keyword>
<dbReference type="GO" id="GO:0016020">
    <property type="term" value="C:membrane"/>
    <property type="evidence" value="ECO:0007669"/>
    <property type="project" value="UniProtKB-SubCell"/>
</dbReference>
<accession>A0A380AQ22</accession>
<keyword evidence="2" id="KW-0813">Transport</keyword>
<dbReference type="EMBL" id="UGYK01000002">
    <property type="protein sequence ID" value="SUI84465.1"/>
    <property type="molecule type" value="Genomic_DNA"/>
</dbReference>
<gene>
    <name evidence="6" type="primary">ampG_1</name>
    <name evidence="6" type="ORF">NCTC10211_05526</name>
</gene>
<evidence type="ECO:0000256" key="1">
    <source>
        <dbReference type="ARBA" id="ARBA00004141"/>
    </source>
</evidence>
<name>A0A380AQ22_SERMA</name>
<dbReference type="PANTHER" id="PTHR12778:SF10">
    <property type="entry name" value="MAJOR FACILITATOR SUPERFAMILY DOMAIN-CONTAINING PROTEIN 3"/>
    <property type="match status" value="1"/>
</dbReference>
<organism evidence="6 7">
    <name type="scientific">Serratia marcescens</name>
    <dbReference type="NCBI Taxonomy" id="615"/>
    <lineage>
        <taxon>Bacteria</taxon>
        <taxon>Pseudomonadati</taxon>
        <taxon>Pseudomonadota</taxon>
        <taxon>Gammaproteobacteria</taxon>
        <taxon>Enterobacterales</taxon>
        <taxon>Yersiniaceae</taxon>
        <taxon>Serratia</taxon>
    </lineage>
</organism>
<evidence type="ECO:0000313" key="6">
    <source>
        <dbReference type="EMBL" id="SUI84465.1"/>
    </source>
</evidence>
<reference evidence="6 7" key="1">
    <citation type="submission" date="2018-06" db="EMBL/GenBank/DDBJ databases">
        <authorList>
            <consortium name="Pathogen Informatics"/>
            <person name="Doyle S."/>
        </authorList>
    </citation>
    <scope>NUCLEOTIDE SEQUENCE [LARGE SCALE GENOMIC DNA]</scope>
    <source>
        <strain evidence="6 7">NCTC10211</strain>
    </source>
</reference>